<keyword evidence="2" id="KW-0067">ATP-binding</keyword>
<keyword evidence="3" id="KW-1185">Reference proteome</keyword>
<name>A0AAX4FWX3_9EURY</name>
<dbReference type="Pfam" id="PF21247">
    <property type="entry name" value="Fic-like_C"/>
    <property type="match status" value="1"/>
</dbReference>
<organism evidence="2 3">
    <name type="scientific">Methanoculleus receptaculi</name>
    <dbReference type="NCBI Taxonomy" id="394967"/>
    <lineage>
        <taxon>Archaea</taxon>
        <taxon>Methanobacteriati</taxon>
        <taxon>Methanobacteriota</taxon>
        <taxon>Stenosarchaea group</taxon>
        <taxon>Methanomicrobia</taxon>
        <taxon>Methanomicrobiales</taxon>
        <taxon>Methanomicrobiaceae</taxon>
        <taxon>Methanoculleus</taxon>
    </lineage>
</organism>
<dbReference type="PANTHER" id="PTHR30595:SF6">
    <property type="entry name" value="SCHLAFEN ALBA-2 DOMAIN-CONTAINING PROTEIN"/>
    <property type="match status" value="1"/>
</dbReference>
<dbReference type="AlphaFoldDB" id="A0AAX4FWX3"/>
<feature type="domain" description="Filamentation induced by cAMP protein Fic-like C-terminal" evidence="1">
    <location>
        <begin position="365"/>
        <end position="424"/>
    </location>
</feature>
<evidence type="ECO:0000313" key="2">
    <source>
        <dbReference type="EMBL" id="WOX57993.1"/>
    </source>
</evidence>
<dbReference type="Gene3D" id="3.30.565.60">
    <property type="match status" value="1"/>
</dbReference>
<evidence type="ECO:0000313" key="3">
    <source>
        <dbReference type="Proteomes" id="UP001305652"/>
    </source>
</evidence>
<dbReference type="InterPro" id="IPR036390">
    <property type="entry name" value="WH_DNA-bd_sf"/>
</dbReference>
<accession>A0AAX4FWX3</accession>
<keyword evidence="2" id="KW-0547">Nucleotide-binding</keyword>
<dbReference type="PANTHER" id="PTHR30595">
    <property type="entry name" value="GLPR-RELATED TRANSCRIPTIONAL REPRESSOR"/>
    <property type="match status" value="1"/>
</dbReference>
<dbReference type="Pfam" id="PF13749">
    <property type="entry name" value="HATPase_c_4"/>
    <property type="match status" value="1"/>
</dbReference>
<protein>
    <submittedName>
        <fullName evidence="2">ATP-binding protein</fullName>
    </submittedName>
</protein>
<dbReference type="KEGG" id="mrc:R6Y96_01685"/>
<dbReference type="EMBL" id="CP137642">
    <property type="protein sequence ID" value="WOX57993.1"/>
    <property type="molecule type" value="Genomic_DNA"/>
</dbReference>
<dbReference type="InterPro" id="IPR049514">
    <property type="entry name" value="Fic-like_C"/>
</dbReference>
<dbReference type="SUPFAM" id="SSF46785">
    <property type="entry name" value="Winged helix' DNA-binding domain"/>
    <property type="match status" value="1"/>
</dbReference>
<proteinExistence type="predicted"/>
<dbReference type="Proteomes" id="UP001305652">
    <property type="component" value="Chromosome"/>
</dbReference>
<gene>
    <name evidence="2" type="ORF">R6Y96_01685</name>
</gene>
<dbReference type="GO" id="GO:0005524">
    <property type="term" value="F:ATP binding"/>
    <property type="evidence" value="ECO:0007669"/>
    <property type="project" value="UniProtKB-KW"/>
</dbReference>
<sequence>MRSGTAIFHVGLFGNDYGSENAGVVSPTGREFDLAAAERKCRLIYVRGRDDAARHPKVRALVGRAEAGLIRKRFSTPSELVTGLYAVLVEYLEERQLIRSGPFDAAPCTKATLEHLDPERMAWFLRTARATRRFPIAPDASSTDLLEHLNLLDDGRVTNAAVLLFGKQPQRFLISSEIKCAHFHGTEVAKPIPSYQVYKGTVFDLVDAAVDFVLSKIALSVGIREAGPQAPVRYEIPNEVVAEAIVNAVAYRDYTSNGSVQVMLFSDRLEIWNPGRLPPSLTLEKLRQAHGSVPTNPLLAEPMYLTGYIERMGTGTRDMIRHCNEAWLPEPEFAVSDGFQTIIRRTLAPSLAPQPESQPESLETRVLRLLEDEPKSKAELSLGLGQKEISGQLNKVVRKLLADRMIEYTIPEKPNSRHQKYRLTGQGRAALAKGSGGDTL</sequence>
<dbReference type="RefSeq" id="WP_318621761.1">
    <property type="nucleotide sequence ID" value="NZ_CP137642.1"/>
</dbReference>
<dbReference type="GeneID" id="85731828"/>
<reference evidence="2 3" key="1">
    <citation type="submission" date="2023-10" db="EMBL/GenBank/DDBJ databases">
        <title>The complete genome sequence of Methanoculleus receptaculi DSM 18860.</title>
        <authorList>
            <person name="Lai S.-J."/>
            <person name="You Y.-T."/>
            <person name="Chen S.-C."/>
        </authorList>
    </citation>
    <scope>NUCLEOTIDE SEQUENCE [LARGE SCALE GENOMIC DNA]</scope>
    <source>
        <strain evidence="2 3">DSM 18860</strain>
    </source>
</reference>
<dbReference type="InterPro" id="IPR038475">
    <property type="entry name" value="RecG_C_sf"/>
</dbReference>
<evidence type="ECO:0000259" key="1">
    <source>
        <dbReference type="Pfam" id="PF21247"/>
    </source>
</evidence>